<evidence type="ECO:0000313" key="6">
    <source>
        <dbReference type="Proteomes" id="UP000664277"/>
    </source>
</evidence>
<dbReference type="InterPro" id="IPR019734">
    <property type="entry name" value="TPR_rpt"/>
</dbReference>
<dbReference type="Pfam" id="PF00656">
    <property type="entry name" value="Peptidase_C14"/>
    <property type="match status" value="1"/>
</dbReference>
<dbReference type="GO" id="GO:0006508">
    <property type="term" value="P:proteolysis"/>
    <property type="evidence" value="ECO:0007669"/>
    <property type="project" value="InterPro"/>
</dbReference>
<dbReference type="Pfam" id="PF13374">
    <property type="entry name" value="TPR_10"/>
    <property type="match status" value="1"/>
</dbReference>
<feature type="repeat" description="TPR" evidence="3">
    <location>
        <begin position="186"/>
        <end position="219"/>
    </location>
</feature>
<dbReference type="SUPFAM" id="SSF48452">
    <property type="entry name" value="TPR-like"/>
    <property type="match status" value="2"/>
</dbReference>
<dbReference type="PROSITE" id="PS50005">
    <property type="entry name" value="TPR"/>
    <property type="match status" value="4"/>
</dbReference>
<gene>
    <name evidence="5" type="ORF">J0M35_11785</name>
</gene>
<evidence type="ECO:0000256" key="1">
    <source>
        <dbReference type="ARBA" id="ARBA00022737"/>
    </source>
</evidence>
<dbReference type="AlphaFoldDB" id="A0A8J7PIK0"/>
<dbReference type="Pfam" id="PF13424">
    <property type="entry name" value="TPR_12"/>
    <property type="match status" value="4"/>
</dbReference>
<protein>
    <submittedName>
        <fullName evidence="5">Tetratricopeptide repeat protein</fullName>
    </submittedName>
</protein>
<accession>A0A8J7PIK0</accession>
<dbReference type="EMBL" id="JAFLCK010000015">
    <property type="protein sequence ID" value="MBN8661038.1"/>
    <property type="molecule type" value="Genomic_DNA"/>
</dbReference>
<evidence type="ECO:0000313" key="5">
    <source>
        <dbReference type="EMBL" id="MBN8661038.1"/>
    </source>
</evidence>
<dbReference type="InterPro" id="IPR029030">
    <property type="entry name" value="Caspase-like_dom_sf"/>
</dbReference>
<dbReference type="SMART" id="SM00028">
    <property type="entry name" value="TPR"/>
    <property type="match status" value="10"/>
</dbReference>
<dbReference type="InterPro" id="IPR011600">
    <property type="entry name" value="Pept_C14_caspase"/>
</dbReference>
<dbReference type="PANTHER" id="PTHR45641">
    <property type="entry name" value="TETRATRICOPEPTIDE REPEAT PROTEIN (AFU_ORTHOLOGUE AFUA_6G03870)"/>
    <property type="match status" value="1"/>
</dbReference>
<proteinExistence type="predicted"/>
<reference evidence="5" key="1">
    <citation type="submission" date="2021-02" db="EMBL/GenBank/DDBJ databases">
        <title>Genome-Resolved Metagenomics of a Microbial Community Performing Photosynthetic Biological Nutrient Removal.</title>
        <authorList>
            <person name="Mcdaniel E.A."/>
        </authorList>
    </citation>
    <scope>NUCLEOTIDE SEQUENCE</scope>
    <source>
        <strain evidence="5">UWPOB_OBS1</strain>
    </source>
</reference>
<organism evidence="5 6">
    <name type="scientific">Candidatus Obscuribacter phosphatis</name>
    <dbReference type="NCBI Taxonomy" id="1906157"/>
    <lineage>
        <taxon>Bacteria</taxon>
        <taxon>Bacillati</taxon>
        <taxon>Candidatus Melainabacteria</taxon>
        <taxon>Candidatus Obscuribacterales</taxon>
        <taxon>Candidatus Obscuribacteraceae</taxon>
        <taxon>Candidatus Obscuribacter</taxon>
    </lineage>
</organism>
<feature type="repeat" description="TPR" evidence="3">
    <location>
        <begin position="100"/>
        <end position="133"/>
    </location>
</feature>
<dbReference type="Gene3D" id="1.25.40.10">
    <property type="entry name" value="Tetratricopeptide repeat domain"/>
    <property type="match status" value="3"/>
</dbReference>
<dbReference type="PANTHER" id="PTHR45641:SF19">
    <property type="entry name" value="NEPHROCYSTIN-3"/>
    <property type="match status" value="1"/>
</dbReference>
<keyword evidence="1" id="KW-0677">Repeat</keyword>
<evidence type="ECO:0000256" key="2">
    <source>
        <dbReference type="ARBA" id="ARBA00022803"/>
    </source>
</evidence>
<dbReference type="InterPro" id="IPR011990">
    <property type="entry name" value="TPR-like_helical_dom_sf"/>
</dbReference>
<feature type="repeat" description="TPR" evidence="3">
    <location>
        <begin position="310"/>
        <end position="343"/>
    </location>
</feature>
<feature type="repeat" description="TPR" evidence="3">
    <location>
        <begin position="228"/>
        <end position="261"/>
    </location>
</feature>
<dbReference type="Proteomes" id="UP000664277">
    <property type="component" value="Unassembled WGS sequence"/>
</dbReference>
<dbReference type="GO" id="GO:0004197">
    <property type="term" value="F:cysteine-type endopeptidase activity"/>
    <property type="evidence" value="ECO:0007669"/>
    <property type="project" value="InterPro"/>
</dbReference>
<dbReference type="SUPFAM" id="SSF52129">
    <property type="entry name" value="Caspase-like"/>
    <property type="match status" value="1"/>
</dbReference>
<feature type="domain" description="Peptidase C14 caspase" evidence="4">
    <location>
        <begin position="582"/>
        <end position="825"/>
    </location>
</feature>
<evidence type="ECO:0000259" key="4">
    <source>
        <dbReference type="Pfam" id="PF00656"/>
    </source>
</evidence>
<evidence type="ECO:0000256" key="3">
    <source>
        <dbReference type="PROSITE-ProRule" id="PRU00339"/>
    </source>
</evidence>
<dbReference type="Gene3D" id="3.40.50.1460">
    <property type="match status" value="1"/>
</dbReference>
<sequence length="841" mass="92381">MKAFSVFCTDRKASLQVGASADVLLFEKLVFLSGNLKLAASLVISLSAISPTFAAEPLYSTYFEAGQKYFNENRYVDSLKQLETALENAEHLPPQGAKIADLYDLLGQAYSHTGNQRKAQEFLGRALEIRENNPALKKDDIKLFGTIMLLGTVYRNQNKFAESETLYKKGLALFQGNGPIKYLCQSTVLYALGTLYLERAKGSEAEVALKEALRLRDKTILKAALKEQGIFDALGRAYQMQGRLSEAETILKKALEIAKSKKDESGVFYSQANLALVYIEQSRYKEARELIQASINMVDSLYGQESNQMATLYSNLAEVAIAQDRYEEAESLLNKALAIHVKQLGDSHTSVGFDKSKIVSVLRNQGRYGDAENVARSCITIFSTALGADNQNTGQAYKLLADVLIDQKRYDEALQYQEKALKCLEAAGLNQEKAETLMSMAEVKVVQGKTEEALSLYSTAAGIMESGKDSEPVALARLWSDLAQLKESSGDQLLCAQYLQKALAVREKVFGLESPRTVADLKQLIKVLHKLGKDDEIKPLQARLDAILAKNPDLKGKNFANLNMPIKSQNDPTSPKFPVKSKWALVIGISNFQDSQINLKYAAKDATDFSQYLIKEAGFASDHVKLLTDKDATRENIIKQLGVDWLGRRAASDDLVVVYISSHGSTSKSEAGGVNFLVAHDTQPEALLSSGIPMQWLSQMIKEQVHARRVILVLDVCHSGAVHGTGGTGASGANGEKGLVRQASFDLEKVALGEGQAIICSSAPEQVSWESKTYPNSVFTRKLIESLRLNGGKVNLNEAFDNLKESVEREVLSDRGKLQTPVYFSKGWQGPPPVLSVPVKE</sequence>
<keyword evidence="2 3" id="KW-0802">TPR repeat</keyword>
<comment type="caution">
    <text evidence="5">The sequence shown here is derived from an EMBL/GenBank/DDBJ whole genome shotgun (WGS) entry which is preliminary data.</text>
</comment>
<name>A0A8J7PIK0_9BACT</name>